<evidence type="ECO:0000313" key="2">
    <source>
        <dbReference type="Proteomes" id="UP000292027"/>
    </source>
</evidence>
<gene>
    <name evidence="1" type="ORF">EV645_7887</name>
</gene>
<reference evidence="1 2" key="1">
    <citation type="journal article" date="2015" name="Stand. Genomic Sci.">
        <title>Genomic Encyclopedia of Bacterial and Archaeal Type Strains, Phase III: the genomes of soil and plant-associated and newly described type strains.</title>
        <authorList>
            <person name="Whitman W.B."/>
            <person name="Woyke T."/>
            <person name="Klenk H.P."/>
            <person name="Zhou Y."/>
            <person name="Lilburn T.G."/>
            <person name="Beck B.J."/>
            <person name="De Vos P."/>
            <person name="Vandamme P."/>
            <person name="Eisen J.A."/>
            <person name="Garrity G."/>
            <person name="Hugenholtz P."/>
            <person name="Kyrpides N.C."/>
        </authorList>
    </citation>
    <scope>NUCLEOTIDE SEQUENCE [LARGE SCALE GENOMIC DNA]</scope>
    <source>
        <strain evidence="1 2">VKM Ac-2540</strain>
    </source>
</reference>
<name>A0A4Q7VYG0_9ACTN</name>
<sequence>MSGVVLLAVAGCTSAEGSSGSSPVTETPSIVLPRTTGPVKAAADCAHSTEQLPPEAQADGVALAATTDPTRTSLLLKNIGGLTAIIMPDAGFTSRLIAAPAGNPTDLASRAALIAVNNSGGLAGVLDIPVFMPKNQVIVVPPQWGVCVLSDSLKEFASARYLQDKSTTAQYFLSKALADQVLGKNSIARTQPTLIRCAKSTADVVKGKPTLSDIEQYVEILAPGSPCRNSYQALLHSDRDAADQLATAVLSELQATPRLKPNSDLVITTARS</sequence>
<organism evidence="1 2">
    <name type="scientific">Kribbella rubisoli</name>
    <dbReference type="NCBI Taxonomy" id="3075929"/>
    <lineage>
        <taxon>Bacteria</taxon>
        <taxon>Bacillati</taxon>
        <taxon>Actinomycetota</taxon>
        <taxon>Actinomycetes</taxon>
        <taxon>Propionibacteriales</taxon>
        <taxon>Kribbellaceae</taxon>
        <taxon>Kribbella</taxon>
    </lineage>
</organism>
<proteinExistence type="predicted"/>
<protein>
    <submittedName>
        <fullName evidence="1">Uncharacterized protein</fullName>
    </submittedName>
</protein>
<dbReference type="AlphaFoldDB" id="A0A4Q7VYG0"/>
<keyword evidence="2" id="KW-1185">Reference proteome</keyword>
<evidence type="ECO:0000313" key="1">
    <source>
        <dbReference type="EMBL" id="RZU01791.1"/>
    </source>
</evidence>
<dbReference type="EMBL" id="SHKR01000018">
    <property type="protein sequence ID" value="RZU01791.1"/>
    <property type="molecule type" value="Genomic_DNA"/>
</dbReference>
<dbReference type="Proteomes" id="UP000292027">
    <property type="component" value="Unassembled WGS sequence"/>
</dbReference>
<accession>A0A4Q7VYG0</accession>
<comment type="caution">
    <text evidence="1">The sequence shown here is derived from an EMBL/GenBank/DDBJ whole genome shotgun (WGS) entry which is preliminary data.</text>
</comment>